<protein>
    <submittedName>
        <fullName evidence="6">TetR/AcrR family transcriptional regulator</fullName>
    </submittedName>
</protein>
<evidence type="ECO:0000259" key="5">
    <source>
        <dbReference type="PROSITE" id="PS50977"/>
    </source>
</evidence>
<feature type="domain" description="HTH tetR-type" evidence="5">
    <location>
        <begin position="37"/>
        <end position="97"/>
    </location>
</feature>
<dbReference type="GO" id="GO:0000976">
    <property type="term" value="F:transcription cis-regulatory region binding"/>
    <property type="evidence" value="ECO:0007669"/>
    <property type="project" value="TreeGrafter"/>
</dbReference>
<feature type="DNA-binding region" description="H-T-H motif" evidence="4">
    <location>
        <begin position="60"/>
        <end position="79"/>
    </location>
</feature>
<evidence type="ECO:0000256" key="2">
    <source>
        <dbReference type="ARBA" id="ARBA00023125"/>
    </source>
</evidence>
<dbReference type="PANTHER" id="PTHR30055">
    <property type="entry name" value="HTH-TYPE TRANSCRIPTIONAL REGULATOR RUTR"/>
    <property type="match status" value="1"/>
</dbReference>
<dbReference type="InterPro" id="IPR001647">
    <property type="entry name" value="HTH_TetR"/>
</dbReference>
<dbReference type="Pfam" id="PF00440">
    <property type="entry name" value="TetR_N"/>
    <property type="match status" value="1"/>
</dbReference>
<keyword evidence="7" id="KW-1185">Reference proteome</keyword>
<dbReference type="InterPro" id="IPR050109">
    <property type="entry name" value="HTH-type_TetR-like_transc_reg"/>
</dbReference>
<dbReference type="GO" id="GO:0003700">
    <property type="term" value="F:DNA-binding transcription factor activity"/>
    <property type="evidence" value="ECO:0007669"/>
    <property type="project" value="TreeGrafter"/>
</dbReference>
<organism evidence="6 7">
    <name type="scientific">Kribbella soli</name>
    <dbReference type="NCBI Taxonomy" id="1124743"/>
    <lineage>
        <taxon>Bacteria</taxon>
        <taxon>Bacillati</taxon>
        <taxon>Actinomycetota</taxon>
        <taxon>Actinomycetes</taxon>
        <taxon>Propionibacteriales</taxon>
        <taxon>Kribbellaceae</taxon>
        <taxon>Kribbella</taxon>
    </lineage>
</organism>
<sequence>MTLDSTYPPRPRTTDFVTRRTTDFVTRRDPSSHAAAGITVAAIADAALAIIHADGVDGLTMRAVAERLQVRAPSLYHHVHNKSELLDLVARNAFDQFTADSTAYGELTTVDEWIELTRSGSLELRAFYADHPGLAGLMQSKATPDRDQGAGSRAELIRAQIDALVRIGVPEPEARHLFEVTARWSLAAVVAEHADDTDLFADGLDLFLYGVRARLIELGGV</sequence>
<evidence type="ECO:0000256" key="3">
    <source>
        <dbReference type="ARBA" id="ARBA00023163"/>
    </source>
</evidence>
<dbReference type="InterPro" id="IPR009057">
    <property type="entry name" value="Homeodomain-like_sf"/>
</dbReference>
<gene>
    <name evidence="6" type="ORF">E0H45_38980</name>
</gene>
<dbReference type="Gene3D" id="1.10.357.10">
    <property type="entry name" value="Tetracycline Repressor, domain 2"/>
    <property type="match status" value="1"/>
</dbReference>
<keyword evidence="2 4" id="KW-0238">DNA-binding</keyword>
<name>A0A4R0GY89_9ACTN</name>
<proteinExistence type="predicted"/>
<dbReference type="OrthoDB" id="329481at2"/>
<dbReference type="EMBL" id="SJJZ01000005">
    <property type="protein sequence ID" value="TCC02987.1"/>
    <property type="molecule type" value="Genomic_DNA"/>
</dbReference>
<dbReference type="SUPFAM" id="SSF48498">
    <property type="entry name" value="Tetracyclin repressor-like, C-terminal domain"/>
    <property type="match status" value="1"/>
</dbReference>
<evidence type="ECO:0000313" key="6">
    <source>
        <dbReference type="EMBL" id="TCC02987.1"/>
    </source>
</evidence>
<dbReference type="Proteomes" id="UP000292346">
    <property type="component" value="Unassembled WGS sequence"/>
</dbReference>
<evidence type="ECO:0000313" key="7">
    <source>
        <dbReference type="Proteomes" id="UP000292346"/>
    </source>
</evidence>
<dbReference type="SUPFAM" id="SSF46689">
    <property type="entry name" value="Homeodomain-like"/>
    <property type="match status" value="1"/>
</dbReference>
<comment type="caution">
    <text evidence="6">The sequence shown here is derived from an EMBL/GenBank/DDBJ whole genome shotgun (WGS) entry which is preliminary data.</text>
</comment>
<dbReference type="InterPro" id="IPR036271">
    <property type="entry name" value="Tet_transcr_reg_TetR-rel_C_sf"/>
</dbReference>
<keyword evidence="3" id="KW-0804">Transcription</keyword>
<accession>A0A4R0GY89</accession>
<evidence type="ECO:0000256" key="1">
    <source>
        <dbReference type="ARBA" id="ARBA00023015"/>
    </source>
</evidence>
<dbReference type="PANTHER" id="PTHR30055:SF234">
    <property type="entry name" value="HTH-TYPE TRANSCRIPTIONAL REGULATOR BETI"/>
    <property type="match status" value="1"/>
</dbReference>
<dbReference type="Gene3D" id="1.10.10.60">
    <property type="entry name" value="Homeodomain-like"/>
    <property type="match status" value="1"/>
</dbReference>
<dbReference type="AlphaFoldDB" id="A0A4R0GY89"/>
<keyword evidence="1" id="KW-0805">Transcription regulation</keyword>
<evidence type="ECO:0000256" key="4">
    <source>
        <dbReference type="PROSITE-ProRule" id="PRU00335"/>
    </source>
</evidence>
<dbReference type="PROSITE" id="PS50977">
    <property type="entry name" value="HTH_TETR_2"/>
    <property type="match status" value="1"/>
</dbReference>
<reference evidence="6 7" key="1">
    <citation type="submission" date="2019-02" db="EMBL/GenBank/DDBJ databases">
        <title>Kribbella capetownensis sp. nov. and Kribbella speibonae sp. nov., isolated from soil.</title>
        <authorList>
            <person name="Curtis S.M."/>
            <person name="Norton I."/>
            <person name="Everest G.J."/>
            <person name="Meyers P.R."/>
        </authorList>
    </citation>
    <scope>NUCLEOTIDE SEQUENCE [LARGE SCALE GENOMIC DNA]</scope>
    <source>
        <strain evidence="6 7">KCTC 29219</strain>
    </source>
</reference>